<dbReference type="FunCoup" id="A0A7M7G0M4">
    <property type="interactions" value="18"/>
</dbReference>
<sequence length="105" mass="12407">MAVPNHNPPQGMEGYDFGALSPEQQEKLNNFKMQTRVANEKYLRDHPEVDILLAEFLRDVLSRRPENIQDFAADWFTKPQLAENIDHQLEQRDASLRDQRFQRKL</sequence>
<accession>A0A7M7G0M4</accession>
<proteinExistence type="predicted"/>
<evidence type="ECO:0000259" key="1">
    <source>
        <dbReference type="Pfam" id="PF02197"/>
    </source>
</evidence>
<dbReference type="OMA" id="AADHFTN"/>
<dbReference type="GeneID" id="752632"/>
<reference evidence="2" key="2">
    <citation type="submission" date="2021-01" db="UniProtKB">
        <authorList>
            <consortium name="EnsemblMetazoa"/>
        </authorList>
    </citation>
    <scope>IDENTIFICATION</scope>
</reference>
<dbReference type="SUPFAM" id="SSF47391">
    <property type="entry name" value="Dimerization-anchoring domain of cAMP-dependent PK regulatory subunit"/>
    <property type="match status" value="1"/>
</dbReference>
<dbReference type="InParanoid" id="A0A7M7G0M4"/>
<reference evidence="3" key="1">
    <citation type="submission" date="2015-02" db="EMBL/GenBank/DDBJ databases">
        <title>Genome sequencing for Strongylocentrotus purpuratus.</title>
        <authorList>
            <person name="Murali S."/>
            <person name="Liu Y."/>
            <person name="Vee V."/>
            <person name="English A."/>
            <person name="Wang M."/>
            <person name="Skinner E."/>
            <person name="Han Y."/>
            <person name="Muzny D.M."/>
            <person name="Worley K.C."/>
            <person name="Gibbs R.A."/>
        </authorList>
    </citation>
    <scope>NUCLEOTIDE SEQUENCE</scope>
</reference>
<dbReference type="AlphaFoldDB" id="A0A7M7G0M4"/>
<dbReference type="PANTHER" id="PTHR15505:SF4">
    <property type="entry name" value="RIIA DOMAIN-CONTAINING PROTEIN 1"/>
    <property type="match status" value="1"/>
</dbReference>
<dbReference type="Proteomes" id="UP000007110">
    <property type="component" value="Unassembled WGS sequence"/>
</dbReference>
<dbReference type="InterPro" id="IPR059162">
    <property type="entry name" value="RIIAD1"/>
</dbReference>
<dbReference type="EnsemblMetazoa" id="XM_001176667">
    <property type="protein sequence ID" value="XP_001176667"/>
    <property type="gene ID" value="LOC752632"/>
</dbReference>
<feature type="domain" description="RIIa" evidence="1">
    <location>
        <begin position="52"/>
        <end position="78"/>
    </location>
</feature>
<dbReference type="InterPro" id="IPR003117">
    <property type="entry name" value="cAMP_dep_PK_reg_su_I/II_a/b"/>
</dbReference>
<evidence type="ECO:0000313" key="3">
    <source>
        <dbReference type="Proteomes" id="UP000007110"/>
    </source>
</evidence>
<organism evidence="2 3">
    <name type="scientific">Strongylocentrotus purpuratus</name>
    <name type="common">Purple sea urchin</name>
    <dbReference type="NCBI Taxonomy" id="7668"/>
    <lineage>
        <taxon>Eukaryota</taxon>
        <taxon>Metazoa</taxon>
        <taxon>Echinodermata</taxon>
        <taxon>Eleutherozoa</taxon>
        <taxon>Echinozoa</taxon>
        <taxon>Echinoidea</taxon>
        <taxon>Euechinoidea</taxon>
        <taxon>Echinacea</taxon>
        <taxon>Camarodonta</taxon>
        <taxon>Echinidea</taxon>
        <taxon>Strongylocentrotidae</taxon>
        <taxon>Strongylocentrotus</taxon>
    </lineage>
</organism>
<dbReference type="CDD" id="cd22971">
    <property type="entry name" value="DD_RIIAD1"/>
    <property type="match status" value="1"/>
</dbReference>
<protein>
    <recommendedName>
        <fullName evidence="1">RIIa domain-containing protein</fullName>
    </recommendedName>
</protein>
<keyword evidence="3" id="KW-1185">Reference proteome</keyword>
<dbReference type="PANTHER" id="PTHR15505">
    <property type="entry name" value="RIIA DOMAIN-CONTAINING PROTEIN 1"/>
    <property type="match status" value="1"/>
</dbReference>
<dbReference type="Gene3D" id="1.20.890.10">
    <property type="entry name" value="cAMP-dependent protein kinase regulatory subunit, dimerization-anchoring domain"/>
    <property type="match status" value="1"/>
</dbReference>
<dbReference type="Pfam" id="PF02197">
    <property type="entry name" value="RIIa"/>
    <property type="match status" value="1"/>
</dbReference>
<evidence type="ECO:0000313" key="2">
    <source>
        <dbReference type="EnsemblMetazoa" id="XP_001176667"/>
    </source>
</evidence>
<dbReference type="KEGG" id="spu:752632"/>
<dbReference type="CTD" id="284485"/>
<dbReference type="OrthoDB" id="10249338at2759"/>
<name>A0A7M7G0M4_STRPU</name>
<dbReference type="RefSeq" id="XP_001176667.1">
    <property type="nucleotide sequence ID" value="XM_001176667.4"/>
</dbReference>